<comment type="caution">
    <text evidence="1">The sequence shown here is derived from an EMBL/GenBank/DDBJ whole genome shotgun (WGS) entry which is preliminary data.</text>
</comment>
<sequence length="234" mass="26387">MPYTSIYEDMSITWASFISPRDLVGKLRLGPSAGALFSITYSPQLCHRQFGLLQQIPVPNFFSANPNFEPIHELIEDWELQTLFTVNAKFIHDVRDSFMIFKSIPGVHTTFNPGWAEHGFTLCSKQTRTEIFNNLAIFPDSTNLTLIMSVDDDPKPATPDTPPNYPMASDSIDLLSLQFALDCLMDSPPFKTQKLLEESMSDLKNIFPSLTEDIEQLTALKLTKSSLCSKRCLL</sequence>
<evidence type="ECO:0000313" key="1">
    <source>
        <dbReference type="EMBL" id="OMO61113.1"/>
    </source>
</evidence>
<accession>A0A1R3GSP9</accession>
<dbReference type="EMBL" id="AWUE01021761">
    <property type="protein sequence ID" value="OMO61113.1"/>
    <property type="molecule type" value="Genomic_DNA"/>
</dbReference>
<evidence type="ECO:0000313" key="2">
    <source>
        <dbReference type="Proteomes" id="UP000187203"/>
    </source>
</evidence>
<protein>
    <submittedName>
        <fullName evidence="1">Uncharacterized protein</fullName>
    </submittedName>
</protein>
<organism evidence="1 2">
    <name type="scientific">Corchorus olitorius</name>
    <dbReference type="NCBI Taxonomy" id="93759"/>
    <lineage>
        <taxon>Eukaryota</taxon>
        <taxon>Viridiplantae</taxon>
        <taxon>Streptophyta</taxon>
        <taxon>Embryophyta</taxon>
        <taxon>Tracheophyta</taxon>
        <taxon>Spermatophyta</taxon>
        <taxon>Magnoliopsida</taxon>
        <taxon>eudicotyledons</taxon>
        <taxon>Gunneridae</taxon>
        <taxon>Pentapetalae</taxon>
        <taxon>rosids</taxon>
        <taxon>malvids</taxon>
        <taxon>Malvales</taxon>
        <taxon>Malvaceae</taxon>
        <taxon>Grewioideae</taxon>
        <taxon>Apeibeae</taxon>
        <taxon>Corchorus</taxon>
    </lineage>
</organism>
<proteinExistence type="predicted"/>
<gene>
    <name evidence="1" type="ORF">COLO4_33552</name>
</gene>
<reference evidence="2" key="1">
    <citation type="submission" date="2013-09" db="EMBL/GenBank/DDBJ databases">
        <title>Corchorus olitorius genome sequencing.</title>
        <authorList>
            <person name="Alam M."/>
            <person name="Haque M.S."/>
            <person name="Islam M.S."/>
            <person name="Emdad E.M."/>
            <person name="Islam M.M."/>
            <person name="Ahmed B."/>
            <person name="Halim A."/>
            <person name="Hossen Q.M.M."/>
            <person name="Hossain M.Z."/>
            <person name="Ahmed R."/>
            <person name="Khan M.M."/>
            <person name="Islam R."/>
            <person name="Rashid M.M."/>
            <person name="Khan S.A."/>
            <person name="Rahman M.S."/>
            <person name="Alam M."/>
            <person name="Yahiya A.S."/>
            <person name="Khan M.S."/>
            <person name="Azam M.S."/>
            <person name="Haque T."/>
            <person name="Lashkar M.Z.H."/>
            <person name="Akhand A.I."/>
            <person name="Morshed G."/>
            <person name="Roy S."/>
            <person name="Uddin K.S."/>
            <person name="Rabeya T."/>
            <person name="Hossain A.S."/>
            <person name="Chowdhury A."/>
            <person name="Snigdha A.R."/>
            <person name="Mortoza M.S."/>
            <person name="Matin S.A."/>
            <person name="Hoque S.M.E."/>
            <person name="Islam M.K."/>
            <person name="Roy D.K."/>
            <person name="Haider R."/>
            <person name="Moosa M.M."/>
            <person name="Elias S.M."/>
            <person name="Hasan A.M."/>
            <person name="Jahan S."/>
            <person name="Shafiuddin M."/>
            <person name="Mahmood N."/>
            <person name="Shommy N.S."/>
        </authorList>
    </citation>
    <scope>NUCLEOTIDE SEQUENCE [LARGE SCALE GENOMIC DNA]</scope>
    <source>
        <strain evidence="2">cv. O-4</strain>
    </source>
</reference>
<dbReference type="AlphaFoldDB" id="A0A1R3GSP9"/>
<dbReference type="Proteomes" id="UP000187203">
    <property type="component" value="Unassembled WGS sequence"/>
</dbReference>
<keyword evidence="2" id="KW-1185">Reference proteome</keyword>
<name>A0A1R3GSP9_9ROSI</name>